<dbReference type="SUPFAM" id="SSF55874">
    <property type="entry name" value="ATPase domain of HSP90 chaperone/DNA topoisomerase II/histidine kinase"/>
    <property type="match status" value="1"/>
</dbReference>
<evidence type="ECO:0000256" key="2">
    <source>
        <dbReference type="ARBA" id="ARBA00012438"/>
    </source>
</evidence>
<dbReference type="SMART" id="SM00065">
    <property type="entry name" value="GAF"/>
    <property type="match status" value="1"/>
</dbReference>
<gene>
    <name evidence="14" type="ORF">KM92DES2_20103</name>
</gene>
<feature type="domain" description="Histidine kinase" evidence="12">
    <location>
        <begin position="317"/>
        <end position="537"/>
    </location>
</feature>
<evidence type="ECO:0000256" key="3">
    <source>
        <dbReference type="ARBA" id="ARBA00022553"/>
    </source>
</evidence>
<comment type="subunit">
    <text evidence="9">At low DSF concentrations, interacts with RpfF.</text>
</comment>
<dbReference type="SUPFAM" id="SSF47384">
    <property type="entry name" value="Homodimeric domain of signal transducing histidine kinase"/>
    <property type="match status" value="1"/>
</dbReference>
<keyword evidence="4 14" id="KW-0808">Transferase</keyword>
<dbReference type="InterPro" id="IPR035965">
    <property type="entry name" value="PAS-like_dom_sf"/>
</dbReference>
<dbReference type="InterPro" id="IPR001789">
    <property type="entry name" value="Sig_transdc_resp-reg_receiver"/>
</dbReference>
<dbReference type="SMART" id="SM00387">
    <property type="entry name" value="HATPase_c"/>
    <property type="match status" value="1"/>
</dbReference>
<dbReference type="PROSITE" id="PS50110">
    <property type="entry name" value="RESPONSE_REGULATORY"/>
    <property type="match status" value="1"/>
</dbReference>
<sequence>MSDAQQPHQGNLANPLVLALEISSSALLHVSKEPFLRAAMASIGESLHCEQVSLVEFDDDQWSAPVVWRSGIRSATADMPAATLNDMSPVLSLFEEGKSLCVADTSAMPEGPQKALFLSRGIKSAICVPIAHDGQLFGGICLLRHRYRGQWSIEDSSLCYLLGSILAITLTHFRLYGQLQRKHRQLHDILDAFTDPVCIVDMETYKILFVNNSVEETYPRKDGTLSNICYKRLMGRDTPCPFCTNAIIAASSEPYQWTYENKTTRRTYTVVDKAIRWDNDKTVRLSISRDVTDLLQTQHEKQDAVVASQAKSEFLAHMSHEIRTPMNGIIGLTHLALQSNPSDEQKNYLQKIRTSATNLLAIINDILDLSKIEANKMVLEDANYPLEDVLEFVHTSLRFPIEQKGLEYECKLGDDVPLKLWGDSLRLKQVLLNLMNNAVKFTAEGRITLRIDREISGDKDSLHFRIADTGMGISREYQQHLFDPYTQANASISRRFGGTGLGLSICKRIAELMHGALWCESELGKGSTFHLSIPCTPARNIYCPQEQAVATAEPLDGAAECSILVAEDNEINVEVLRAMLRQLGFECDVAPNGKEALRMAMETPYDIVLMDVNMPVMDGLTATRELRNMLPGNDEQKALPIIALTAATLPDNIAEIINAGMNDHIAKPFSMATLRNKLAKWLKLH</sequence>
<evidence type="ECO:0000313" key="14">
    <source>
        <dbReference type="EMBL" id="SBW11530.1"/>
    </source>
</evidence>
<dbReference type="CDD" id="cd16922">
    <property type="entry name" value="HATPase_EvgS-ArcB-TorS-like"/>
    <property type="match status" value="1"/>
</dbReference>
<dbReference type="EMBL" id="FLUP01000002">
    <property type="protein sequence ID" value="SBW11530.1"/>
    <property type="molecule type" value="Genomic_DNA"/>
</dbReference>
<dbReference type="SUPFAM" id="SSF55781">
    <property type="entry name" value="GAF domain-like"/>
    <property type="match status" value="1"/>
</dbReference>
<dbReference type="InterPro" id="IPR029016">
    <property type="entry name" value="GAF-like_dom_sf"/>
</dbReference>
<evidence type="ECO:0000256" key="4">
    <source>
        <dbReference type="ARBA" id="ARBA00022679"/>
    </source>
</evidence>
<feature type="domain" description="Response regulatory" evidence="13">
    <location>
        <begin position="562"/>
        <end position="682"/>
    </location>
</feature>
<keyword evidence="7" id="KW-0067">ATP-binding</keyword>
<dbReference type="GO" id="GO:0005524">
    <property type="term" value="F:ATP binding"/>
    <property type="evidence" value="ECO:0007669"/>
    <property type="project" value="UniProtKB-KW"/>
</dbReference>
<dbReference type="PROSITE" id="PS50109">
    <property type="entry name" value="HIS_KIN"/>
    <property type="match status" value="1"/>
</dbReference>
<dbReference type="Pfam" id="PF01590">
    <property type="entry name" value="GAF"/>
    <property type="match status" value="1"/>
</dbReference>
<dbReference type="RefSeq" id="WP_192113790.1">
    <property type="nucleotide sequence ID" value="NZ_LT598928.1"/>
</dbReference>
<dbReference type="Pfam" id="PF00072">
    <property type="entry name" value="Response_reg"/>
    <property type="match status" value="1"/>
</dbReference>
<dbReference type="Gene3D" id="3.30.450.20">
    <property type="entry name" value="PAS domain"/>
    <property type="match status" value="1"/>
</dbReference>
<keyword evidence="6 14" id="KW-0418">Kinase</keyword>
<evidence type="ECO:0000256" key="9">
    <source>
        <dbReference type="ARBA" id="ARBA00064003"/>
    </source>
</evidence>
<dbReference type="Gene3D" id="1.10.287.130">
    <property type="match status" value="1"/>
</dbReference>
<dbReference type="Gene3D" id="3.30.450.40">
    <property type="match status" value="1"/>
</dbReference>
<protein>
    <recommendedName>
        <fullName evidence="10">Sensory/regulatory protein RpfC</fullName>
        <ecNumber evidence="2">2.7.13.3</ecNumber>
    </recommendedName>
</protein>
<dbReference type="EC" id="2.7.13.3" evidence="2"/>
<keyword evidence="5" id="KW-0547">Nucleotide-binding</keyword>
<dbReference type="InterPro" id="IPR011006">
    <property type="entry name" value="CheY-like_superfamily"/>
</dbReference>
<dbReference type="Gene3D" id="3.40.50.2300">
    <property type="match status" value="1"/>
</dbReference>
<evidence type="ECO:0000259" key="12">
    <source>
        <dbReference type="PROSITE" id="PS50109"/>
    </source>
</evidence>
<evidence type="ECO:0000259" key="13">
    <source>
        <dbReference type="PROSITE" id="PS50110"/>
    </source>
</evidence>
<dbReference type="InterPro" id="IPR003594">
    <property type="entry name" value="HATPase_dom"/>
</dbReference>
<dbReference type="AlphaFoldDB" id="A0A212KIL1"/>
<evidence type="ECO:0000256" key="6">
    <source>
        <dbReference type="ARBA" id="ARBA00022777"/>
    </source>
</evidence>
<dbReference type="Gene3D" id="3.30.565.10">
    <property type="entry name" value="Histidine kinase-like ATPase, C-terminal domain"/>
    <property type="match status" value="1"/>
</dbReference>
<evidence type="ECO:0000256" key="11">
    <source>
        <dbReference type="PROSITE-ProRule" id="PRU00169"/>
    </source>
</evidence>
<keyword evidence="8" id="KW-0902">Two-component regulatory system</keyword>
<dbReference type="InterPro" id="IPR036097">
    <property type="entry name" value="HisK_dim/P_sf"/>
</dbReference>
<dbReference type="InterPro" id="IPR036890">
    <property type="entry name" value="HATPase_C_sf"/>
</dbReference>
<reference evidence="14" key="1">
    <citation type="submission" date="2016-04" db="EMBL/GenBank/DDBJ databases">
        <authorList>
            <person name="Evans L.H."/>
            <person name="Alamgir A."/>
            <person name="Owens N."/>
            <person name="Weber N.D."/>
            <person name="Virtaneva K."/>
            <person name="Barbian K."/>
            <person name="Babar A."/>
            <person name="Rosenke K."/>
        </authorList>
    </citation>
    <scope>NUCLEOTIDE SEQUENCE</scope>
    <source>
        <strain evidence="14">92-2</strain>
    </source>
</reference>
<accession>A0A212KIL1</accession>
<dbReference type="InterPro" id="IPR005467">
    <property type="entry name" value="His_kinase_dom"/>
</dbReference>
<dbReference type="PANTHER" id="PTHR45339">
    <property type="entry name" value="HYBRID SIGNAL TRANSDUCTION HISTIDINE KINASE J"/>
    <property type="match status" value="1"/>
</dbReference>
<dbReference type="FunFam" id="3.30.565.10:FF:000010">
    <property type="entry name" value="Sensor histidine kinase RcsC"/>
    <property type="match status" value="1"/>
</dbReference>
<dbReference type="CDD" id="cd17546">
    <property type="entry name" value="REC_hyHK_CKI1_RcsC-like"/>
    <property type="match status" value="1"/>
</dbReference>
<dbReference type="InterPro" id="IPR004358">
    <property type="entry name" value="Sig_transdc_His_kin-like_C"/>
</dbReference>
<dbReference type="Pfam" id="PF00512">
    <property type="entry name" value="HisKA"/>
    <property type="match status" value="1"/>
</dbReference>
<dbReference type="PANTHER" id="PTHR45339:SF1">
    <property type="entry name" value="HYBRID SIGNAL TRANSDUCTION HISTIDINE KINASE J"/>
    <property type="match status" value="1"/>
</dbReference>
<dbReference type="InterPro" id="IPR003018">
    <property type="entry name" value="GAF"/>
</dbReference>
<keyword evidence="3 11" id="KW-0597">Phosphoprotein</keyword>
<dbReference type="GO" id="GO:0000155">
    <property type="term" value="F:phosphorelay sensor kinase activity"/>
    <property type="evidence" value="ECO:0007669"/>
    <property type="project" value="InterPro"/>
</dbReference>
<name>A0A212KIL1_9BACT</name>
<comment type="catalytic activity">
    <reaction evidence="1">
        <text>ATP + protein L-histidine = ADP + protein N-phospho-L-histidine.</text>
        <dbReference type="EC" id="2.7.13.3"/>
    </reaction>
</comment>
<dbReference type="FunFam" id="1.10.287.130:FF:000002">
    <property type="entry name" value="Two-component osmosensing histidine kinase"/>
    <property type="match status" value="1"/>
</dbReference>
<dbReference type="InterPro" id="IPR003661">
    <property type="entry name" value="HisK_dim/P_dom"/>
</dbReference>
<evidence type="ECO:0000256" key="8">
    <source>
        <dbReference type="ARBA" id="ARBA00023012"/>
    </source>
</evidence>
<feature type="modified residue" description="4-aspartylphosphate" evidence="11">
    <location>
        <position position="611"/>
    </location>
</feature>
<dbReference type="SMART" id="SM00448">
    <property type="entry name" value="REC"/>
    <property type="match status" value="1"/>
</dbReference>
<dbReference type="Pfam" id="PF02518">
    <property type="entry name" value="HATPase_c"/>
    <property type="match status" value="1"/>
</dbReference>
<evidence type="ECO:0000256" key="10">
    <source>
        <dbReference type="ARBA" id="ARBA00068150"/>
    </source>
</evidence>
<proteinExistence type="predicted"/>
<dbReference type="SMART" id="SM00388">
    <property type="entry name" value="HisKA"/>
    <property type="match status" value="1"/>
</dbReference>
<evidence type="ECO:0000256" key="5">
    <source>
        <dbReference type="ARBA" id="ARBA00022741"/>
    </source>
</evidence>
<dbReference type="PRINTS" id="PR00344">
    <property type="entry name" value="BCTRLSENSOR"/>
</dbReference>
<dbReference type="SUPFAM" id="SSF55785">
    <property type="entry name" value="PYP-like sensor domain (PAS domain)"/>
    <property type="match status" value="1"/>
</dbReference>
<organism evidence="14">
    <name type="scientific">uncultured Desulfovibrio sp</name>
    <dbReference type="NCBI Taxonomy" id="167968"/>
    <lineage>
        <taxon>Bacteria</taxon>
        <taxon>Pseudomonadati</taxon>
        <taxon>Thermodesulfobacteriota</taxon>
        <taxon>Desulfovibrionia</taxon>
        <taxon>Desulfovibrionales</taxon>
        <taxon>Desulfovibrionaceae</taxon>
        <taxon>Desulfovibrio</taxon>
        <taxon>environmental samples</taxon>
    </lineage>
</organism>
<dbReference type="CDD" id="cd00082">
    <property type="entry name" value="HisKA"/>
    <property type="match status" value="1"/>
</dbReference>
<evidence type="ECO:0000256" key="1">
    <source>
        <dbReference type="ARBA" id="ARBA00000085"/>
    </source>
</evidence>
<dbReference type="SUPFAM" id="SSF52172">
    <property type="entry name" value="CheY-like"/>
    <property type="match status" value="1"/>
</dbReference>
<evidence type="ECO:0000256" key="7">
    <source>
        <dbReference type="ARBA" id="ARBA00022840"/>
    </source>
</evidence>